<dbReference type="EMBL" id="CP002000">
    <property type="protein sequence ID" value="ADJ46240.1"/>
    <property type="molecule type" value="Genomic_DNA"/>
</dbReference>
<gene>
    <name evidence="2" type="ordered locus">AMED_4470</name>
</gene>
<evidence type="ECO:0000256" key="1">
    <source>
        <dbReference type="SAM" id="MobiDB-lite"/>
    </source>
</evidence>
<organism evidence="2 3">
    <name type="scientific">Amycolatopsis mediterranei (strain U-32)</name>
    <dbReference type="NCBI Taxonomy" id="749927"/>
    <lineage>
        <taxon>Bacteria</taxon>
        <taxon>Bacillati</taxon>
        <taxon>Actinomycetota</taxon>
        <taxon>Actinomycetes</taxon>
        <taxon>Pseudonocardiales</taxon>
        <taxon>Pseudonocardiaceae</taxon>
        <taxon>Amycolatopsis</taxon>
    </lineage>
</organism>
<name>A0A0H3D5F5_AMYMU</name>
<evidence type="ECO:0000313" key="2">
    <source>
        <dbReference type="EMBL" id="ADJ46240.1"/>
    </source>
</evidence>
<dbReference type="PATRIC" id="fig|749927.5.peg.4624"/>
<dbReference type="KEGG" id="amd:AMED_4470"/>
<feature type="region of interest" description="Disordered" evidence="1">
    <location>
        <begin position="232"/>
        <end position="259"/>
    </location>
</feature>
<dbReference type="eggNOG" id="COG2304">
    <property type="taxonomic scope" value="Bacteria"/>
</dbReference>
<proteinExistence type="predicted"/>
<dbReference type="AlphaFoldDB" id="A0A0H3D5F5"/>
<dbReference type="HOGENOM" id="CLU_514729_0_0_11"/>
<dbReference type="GeneID" id="92872193"/>
<reference evidence="2 3" key="1">
    <citation type="journal article" date="2010" name="Cell Res.">
        <title>Complete genome sequence of the rifamycin SV-producing Amycolatopsis mediterranei U32 revealed its genetic characteristics in phylogeny and metabolism.</title>
        <authorList>
            <person name="Zhao W."/>
            <person name="Zhong Y."/>
            <person name="Yuan H."/>
            <person name="Wang J."/>
            <person name="Zheng H."/>
            <person name="Wang Y."/>
            <person name="Cen X."/>
            <person name="Xu F."/>
            <person name="Bai J."/>
            <person name="Han X."/>
            <person name="Lu G."/>
            <person name="Zhu Y."/>
            <person name="Shao Z."/>
            <person name="Yan H."/>
            <person name="Li C."/>
            <person name="Peng N."/>
            <person name="Zhang Z."/>
            <person name="Zhang Y."/>
            <person name="Lin W."/>
            <person name="Fan Y."/>
            <person name="Qin Z."/>
            <person name="Hu Y."/>
            <person name="Zhu B."/>
            <person name="Wang S."/>
            <person name="Ding X."/>
            <person name="Zhao G.P."/>
        </authorList>
    </citation>
    <scope>NUCLEOTIDE SEQUENCE [LARGE SCALE GENOMIC DNA]</scope>
    <source>
        <strain evidence="3">U-32</strain>
    </source>
</reference>
<evidence type="ECO:0000313" key="3">
    <source>
        <dbReference type="Proteomes" id="UP000000328"/>
    </source>
</evidence>
<evidence type="ECO:0008006" key="4">
    <source>
        <dbReference type="Google" id="ProtNLM"/>
    </source>
</evidence>
<sequence length="542" mass="58752">MLARAAYQDAFFAWPRSERERYVSLLRAADPGWAPGFLRWLRVETPMRYAALVGAAAFVTGRLERGEHGLSRQVIASVLCRADDPGHVLAYWAFAYGPSLPKPVKRGVADAVTRLYDEPALLAYDDGGHHFELGFVRADLPWLGGIGTPRPLRFGEVIRLVHPRARDNAQGDLFRHALARRHGRVRTVPETLPLVRSWAGIPGPEDGVVAASAGDFDRLDASGLPPAAGVVGAGGEEQTEPPRRGHVAVRPGQSTTAHPALAGPLHLLARLRSDYGHPPPGQWLAQLRRATTPAQTEILLAALPVADLLARPGGLTRLEPLIPHLPLPVLLAHLRRFDAAGIGFETAMAVAARIGDRGEVRASGAGPLRFAAAWGGVDSRRWEPALAAGARHSLGVVPRLRGRTLVVVEPGSDTRIVFGLALAQRCDDADVGLLGGGRFPLEPGESPLHALIRWHSTDLRTAAPAATGHDRVVLVTEQYHETPDVPAGVPLYVWETRRYSRHEHEPEFAHGSPRGFFRGLGDASFRLIPQWEEFVAKNQISS</sequence>
<protein>
    <recommendedName>
        <fullName evidence="4">TROVE domain-containing protein</fullName>
    </recommendedName>
</protein>
<accession>A0A0H3D5F5</accession>
<dbReference type="RefSeq" id="WP_013226312.1">
    <property type="nucleotide sequence ID" value="NC_014318.1"/>
</dbReference>
<dbReference type="Proteomes" id="UP000000328">
    <property type="component" value="Chromosome"/>
</dbReference>
<dbReference type="OrthoDB" id="208855at2"/>